<accession>A0A5B7FQU6</accession>
<dbReference type="OrthoDB" id="6381377at2759"/>
<dbReference type="EMBL" id="VSRR010009125">
    <property type="protein sequence ID" value="MPC49841.1"/>
    <property type="molecule type" value="Genomic_DNA"/>
</dbReference>
<keyword evidence="3" id="KW-1185">Reference proteome</keyword>
<feature type="region of interest" description="Disordered" evidence="1">
    <location>
        <begin position="1"/>
        <end position="22"/>
    </location>
</feature>
<organism evidence="2 3">
    <name type="scientific">Portunus trituberculatus</name>
    <name type="common">Swimming crab</name>
    <name type="synonym">Neptunus trituberculatus</name>
    <dbReference type="NCBI Taxonomy" id="210409"/>
    <lineage>
        <taxon>Eukaryota</taxon>
        <taxon>Metazoa</taxon>
        <taxon>Ecdysozoa</taxon>
        <taxon>Arthropoda</taxon>
        <taxon>Crustacea</taxon>
        <taxon>Multicrustacea</taxon>
        <taxon>Malacostraca</taxon>
        <taxon>Eumalacostraca</taxon>
        <taxon>Eucarida</taxon>
        <taxon>Decapoda</taxon>
        <taxon>Pleocyemata</taxon>
        <taxon>Brachyura</taxon>
        <taxon>Eubrachyura</taxon>
        <taxon>Portunoidea</taxon>
        <taxon>Portunidae</taxon>
        <taxon>Portuninae</taxon>
        <taxon>Portunus</taxon>
    </lineage>
</organism>
<gene>
    <name evidence="2" type="ORF">E2C01_043656</name>
</gene>
<feature type="region of interest" description="Disordered" evidence="1">
    <location>
        <begin position="78"/>
        <end position="118"/>
    </location>
</feature>
<name>A0A5B7FQU6_PORTR</name>
<dbReference type="AlphaFoldDB" id="A0A5B7FQU6"/>
<comment type="caution">
    <text evidence="2">The sequence shown here is derived from an EMBL/GenBank/DDBJ whole genome shotgun (WGS) entry which is preliminary data.</text>
</comment>
<sequence>MHRMVADPNKPVYRLPTAADPNKPAHHLLTAAGPNKEIYRLPTAANPNKPLHFPSVASHEKAPTSLLNGGVEKKINNNEAHGASQEVSCEDNNHEELKSKSIKIPYDPDQDYLNKVKA</sequence>
<evidence type="ECO:0000313" key="2">
    <source>
        <dbReference type="EMBL" id="MPC49841.1"/>
    </source>
</evidence>
<proteinExistence type="predicted"/>
<reference evidence="2 3" key="1">
    <citation type="submission" date="2019-05" db="EMBL/GenBank/DDBJ databases">
        <title>Another draft genome of Portunus trituberculatus and its Hox gene families provides insights of decapod evolution.</title>
        <authorList>
            <person name="Jeong J.-H."/>
            <person name="Song I."/>
            <person name="Kim S."/>
            <person name="Choi T."/>
            <person name="Kim D."/>
            <person name="Ryu S."/>
            <person name="Kim W."/>
        </authorList>
    </citation>
    <scope>NUCLEOTIDE SEQUENCE [LARGE SCALE GENOMIC DNA]</scope>
    <source>
        <tissue evidence="2">Muscle</tissue>
    </source>
</reference>
<dbReference type="Proteomes" id="UP000324222">
    <property type="component" value="Unassembled WGS sequence"/>
</dbReference>
<protein>
    <submittedName>
        <fullName evidence="2">Uncharacterized protein</fullName>
    </submittedName>
</protein>
<evidence type="ECO:0000256" key="1">
    <source>
        <dbReference type="SAM" id="MobiDB-lite"/>
    </source>
</evidence>
<evidence type="ECO:0000313" key="3">
    <source>
        <dbReference type="Proteomes" id="UP000324222"/>
    </source>
</evidence>